<feature type="transmembrane region" description="Helical" evidence="2">
    <location>
        <begin position="248"/>
        <end position="266"/>
    </location>
</feature>
<keyword evidence="2" id="KW-0472">Membrane</keyword>
<feature type="compositionally biased region" description="Basic and acidic residues" evidence="1">
    <location>
        <begin position="436"/>
        <end position="460"/>
    </location>
</feature>
<feature type="transmembrane region" description="Helical" evidence="2">
    <location>
        <begin position="110"/>
        <end position="130"/>
    </location>
</feature>
<keyword evidence="2" id="KW-0812">Transmembrane</keyword>
<feature type="transmembrane region" description="Helical" evidence="2">
    <location>
        <begin position="189"/>
        <end position="216"/>
    </location>
</feature>
<feature type="region of interest" description="Disordered" evidence="1">
    <location>
        <begin position="434"/>
        <end position="460"/>
    </location>
</feature>
<evidence type="ECO:0000313" key="4">
    <source>
        <dbReference type="Proteomes" id="UP001596106"/>
    </source>
</evidence>
<feature type="transmembrane region" description="Helical" evidence="2">
    <location>
        <begin position="297"/>
        <end position="316"/>
    </location>
</feature>
<keyword evidence="2" id="KW-1133">Transmembrane helix</keyword>
<keyword evidence="4" id="KW-1185">Reference proteome</keyword>
<organism evidence="3 4">
    <name type="scientific">Larkinella bovis</name>
    <dbReference type="NCBI Taxonomy" id="683041"/>
    <lineage>
        <taxon>Bacteria</taxon>
        <taxon>Pseudomonadati</taxon>
        <taxon>Bacteroidota</taxon>
        <taxon>Cytophagia</taxon>
        <taxon>Cytophagales</taxon>
        <taxon>Spirosomataceae</taxon>
        <taxon>Larkinella</taxon>
    </lineage>
</organism>
<protein>
    <recommendedName>
        <fullName evidence="5">DoxX family protein</fullName>
    </recommendedName>
</protein>
<feature type="transmembrane region" description="Helical" evidence="2">
    <location>
        <begin position="43"/>
        <end position="61"/>
    </location>
</feature>
<accession>A0ABW0IGG0</accession>
<evidence type="ECO:0000256" key="1">
    <source>
        <dbReference type="SAM" id="MobiDB-lite"/>
    </source>
</evidence>
<sequence length="552" mass="62976">MAIQKTTPEELVLESTPVPAGRSAAVATDARLKTKAWTTFQKVLFRIAFIFFVLFSIPLHLEWYKNLLGLDWLHLHYRDLYEIARFQPSVLRYFAGGRGGEGGGAPLLGYADWFIVLGIAIVGGLIWTALDRNRREYNLLYYWLRVIVRYRAGIGIIGFGFTKLFPTQMPYPSEGLLNTDFGDFTAQKIFWLSVGIVPWYQVFTGVVEILAGALLFFRGTTTIGAALLLGALGDIVFVNFAYDGGVHVYSSYFVLLAAFLLVYDARNIYDLLIRERFTVPVRIYPDLSKGWPRIARISLKTATFGIFLVWFTYLQWINFLYDPYKQPALKGVSQLRGVYNVTEFRLNNQVIPYSPLDTLRWQQATFEKWTSLTFKVNCPTKLDLSNGGGSPMRDINRTFEVSGVAGGQRVFYYEADTVNQVLYLQDKIRKSNRATVDGRELGGAENRRNQPKRPKETDEKADNWIPKEALAVIGDEDHKIDPRAWSTRRTKGIQDESRPVKRNRMVLNYSTTDGNRVILTGINERKDSIYVVLDRVDRQYALSPSELQAGKY</sequence>
<evidence type="ECO:0008006" key="5">
    <source>
        <dbReference type="Google" id="ProtNLM"/>
    </source>
</evidence>
<dbReference type="EMBL" id="JBHSMA010000014">
    <property type="protein sequence ID" value="MFC5412588.1"/>
    <property type="molecule type" value="Genomic_DNA"/>
</dbReference>
<comment type="caution">
    <text evidence="3">The sequence shown here is derived from an EMBL/GenBank/DDBJ whole genome shotgun (WGS) entry which is preliminary data.</text>
</comment>
<dbReference type="Proteomes" id="UP001596106">
    <property type="component" value="Unassembled WGS sequence"/>
</dbReference>
<evidence type="ECO:0000313" key="3">
    <source>
        <dbReference type="EMBL" id="MFC5412588.1"/>
    </source>
</evidence>
<feature type="transmembrane region" description="Helical" evidence="2">
    <location>
        <begin position="223"/>
        <end position="242"/>
    </location>
</feature>
<evidence type="ECO:0000256" key="2">
    <source>
        <dbReference type="SAM" id="Phobius"/>
    </source>
</evidence>
<feature type="transmembrane region" description="Helical" evidence="2">
    <location>
        <begin position="150"/>
        <end position="169"/>
    </location>
</feature>
<name>A0ABW0IGG0_9BACT</name>
<gene>
    <name evidence="3" type="ORF">ACFPMF_24905</name>
</gene>
<proteinExistence type="predicted"/>
<reference evidence="4" key="1">
    <citation type="journal article" date="2019" name="Int. J. Syst. Evol. Microbiol.">
        <title>The Global Catalogue of Microorganisms (GCM) 10K type strain sequencing project: providing services to taxonomists for standard genome sequencing and annotation.</title>
        <authorList>
            <consortium name="The Broad Institute Genomics Platform"/>
            <consortium name="The Broad Institute Genome Sequencing Center for Infectious Disease"/>
            <person name="Wu L."/>
            <person name="Ma J."/>
        </authorList>
    </citation>
    <scope>NUCLEOTIDE SEQUENCE [LARGE SCALE GENOMIC DNA]</scope>
    <source>
        <strain evidence="4">CCUG 55250</strain>
    </source>
</reference>
<dbReference type="RefSeq" id="WP_379850250.1">
    <property type="nucleotide sequence ID" value="NZ_JBHSMA010000014.1"/>
</dbReference>